<dbReference type="Gene3D" id="1.20.1070.10">
    <property type="entry name" value="Rhodopsin 7-helix transmembrane proteins"/>
    <property type="match status" value="1"/>
</dbReference>
<protein>
    <recommendedName>
        <fullName evidence="10">G-protein coupled receptors family 1 profile domain-containing protein</fullName>
    </recommendedName>
</protein>
<feature type="transmembrane region" description="Helical" evidence="9">
    <location>
        <begin position="64"/>
        <end position="87"/>
    </location>
</feature>
<dbReference type="PROSITE" id="PS50262">
    <property type="entry name" value="G_PROTEIN_RECEP_F1_2"/>
    <property type="match status" value="1"/>
</dbReference>
<name>A0AAN9B5Z8_9CAEN</name>
<evidence type="ECO:0000256" key="1">
    <source>
        <dbReference type="ARBA" id="ARBA00004141"/>
    </source>
</evidence>
<evidence type="ECO:0000256" key="4">
    <source>
        <dbReference type="ARBA" id="ARBA00023040"/>
    </source>
</evidence>
<keyword evidence="7" id="KW-0807">Transducer</keyword>
<evidence type="ECO:0000256" key="5">
    <source>
        <dbReference type="ARBA" id="ARBA00023136"/>
    </source>
</evidence>
<keyword evidence="12" id="KW-1185">Reference proteome</keyword>
<keyword evidence="2 9" id="KW-0812">Transmembrane</keyword>
<dbReference type="InterPro" id="IPR017452">
    <property type="entry name" value="GPCR_Rhodpsn_7TM"/>
</dbReference>
<keyword evidence="6" id="KW-0675">Receptor</keyword>
<feature type="transmembrane region" description="Helical" evidence="9">
    <location>
        <begin position="33"/>
        <end position="52"/>
    </location>
</feature>
<feature type="transmembrane region" description="Helical" evidence="9">
    <location>
        <begin position="181"/>
        <end position="203"/>
    </location>
</feature>
<dbReference type="AlphaFoldDB" id="A0AAN9B5Z8"/>
<gene>
    <name evidence="11" type="ORF">V1264_003546</name>
</gene>
<dbReference type="EMBL" id="JBAMIC010000012">
    <property type="protein sequence ID" value="KAK7099403.1"/>
    <property type="molecule type" value="Genomic_DNA"/>
</dbReference>
<feature type="region of interest" description="Disordered" evidence="8">
    <location>
        <begin position="337"/>
        <end position="391"/>
    </location>
</feature>
<comment type="subcellular location">
    <subcellularLocation>
        <location evidence="1">Membrane</location>
        <topology evidence="1">Multi-pass membrane protein</topology>
    </subcellularLocation>
</comment>
<reference evidence="11 12" key="1">
    <citation type="submission" date="2024-02" db="EMBL/GenBank/DDBJ databases">
        <title>Chromosome-scale genome assembly of the rough periwinkle Littorina saxatilis.</title>
        <authorList>
            <person name="De Jode A."/>
            <person name="Faria R."/>
            <person name="Formenti G."/>
            <person name="Sims Y."/>
            <person name="Smith T.P."/>
            <person name="Tracey A."/>
            <person name="Wood J.M.D."/>
            <person name="Zagrodzka Z.B."/>
            <person name="Johannesson K."/>
            <person name="Butlin R.K."/>
            <person name="Leder E.H."/>
        </authorList>
    </citation>
    <scope>NUCLEOTIDE SEQUENCE [LARGE SCALE GENOMIC DNA]</scope>
    <source>
        <strain evidence="11">Snail1</strain>
        <tissue evidence="11">Muscle</tissue>
    </source>
</reference>
<feature type="transmembrane region" description="Helical" evidence="9">
    <location>
        <begin position="99"/>
        <end position="122"/>
    </location>
</feature>
<evidence type="ECO:0000313" key="12">
    <source>
        <dbReference type="Proteomes" id="UP001374579"/>
    </source>
</evidence>
<feature type="transmembrane region" description="Helical" evidence="9">
    <location>
        <begin position="284"/>
        <end position="306"/>
    </location>
</feature>
<accession>A0AAN9B5Z8</accession>
<keyword evidence="3 9" id="KW-1133">Transmembrane helix</keyword>
<evidence type="ECO:0000256" key="7">
    <source>
        <dbReference type="ARBA" id="ARBA00023224"/>
    </source>
</evidence>
<proteinExistence type="predicted"/>
<keyword evidence="4" id="KW-0297">G-protein coupled receptor</keyword>
<comment type="caution">
    <text evidence="11">The sequence shown here is derived from an EMBL/GenBank/DDBJ whole genome shotgun (WGS) entry which is preliminary data.</text>
</comment>
<evidence type="ECO:0000313" key="11">
    <source>
        <dbReference type="EMBL" id="KAK7099403.1"/>
    </source>
</evidence>
<evidence type="ECO:0000256" key="2">
    <source>
        <dbReference type="ARBA" id="ARBA00022692"/>
    </source>
</evidence>
<feature type="transmembrane region" description="Helical" evidence="9">
    <location>
        <begin position="249"/>
        <end position="272"/>
    </location>
</feature>
<dbReference type="GO" id="GO:0004930">
    <property type="term" value="F:G protein-coupled receptor activity"/>
    <property type="evidence" value="ECO:0007669"/>
    <property type="project" value="UniProtKB-KW"/>
</dbReference>
<evidence type="ECO:0000259" key="10">
    <source>
        <dbReference type="PROSITE" id="PS50262"/>
    </source>
</evidence>
<evidence type="ECO:0000256" key="6">
    <source>
        <dbReference type="ARBA" id="ARBA00023170"/>
    </source>
</evidence>
<feature type="domain" description="G-protein coupled receptors family 1 profile" evidence="10">
    <location>
        <begin position="44"/>
        <end position="303"/>
    </location>
</feature>
<dbReference type="PANTHER" id="PTHR24243:SF208">
    <property type="entry name" value="PYROKININ-1 RECEPTOR"/>
    <property type="match status" value="1"/>
</dbReference>
<keyword evidence="5 9" id="KW-0472">Membrane</keyword>
<dbReference type="SUPFAM" id="SSF81321">
    <property type="entry name" value="Family A G protein-coupled receptor-like"/>
    <property type="match status" value="1"/>
</dbReference>
<evidence type="ECO:0000256" key="9">
    <source>
        <dbReference type="SAM" id="Phobius"/>
    </source>
</evidence>
<evidence type="ECO:0000256" key="8">
    <source>
        <dbReference type="SAM" id="MobiDB-lite"/>
    </source>
</evidence>
<dbReference type="GO" id="GO:0005886">
    <property type="term" value="C:plasma membrane"/>
    <property type="evidence" value="ECO:0007669"/>
    <property type="project" value="TreeGrafter"/>
</dbReference>
<organism evidence="11 12">
    <name type="scientific">Littorina saxatilis</name>
    <dbReference type="NCBI Taxonomy" id="31220"/>
    <lineage>
        <taxon>Eukaryota</taxon>
        <taxon>Metazoa</taxon>
        <taxon>Spiralia</taxon>
        <taxon>Lophotrochozoa</taxon>
        <taxon>Mollusca</taxon>
        <taxon>Gastropoda</taxon>
        <taxon>Caenogastropoda</taxon>
        <taxon>Littorinimorpha</taxon>
        <taxon>Littorinoidea</taxon>
        <taxon>Littorinidae</taxon>
        <taxon>Littorina</taxon>
    </lineage>
</organism>
<dbReference type="PANTHER" id="PTHR24243">
    <property type="entry name" value="G-PROTEIN COUPLED RECEPTOR"/>
    <property type="match status" value="1"/>
</dbReference>
<sequence length="391" mass="43641">MEGEFSSDLNVGPARGHGLSWATIDEARVTNSIIMPIQFIGIICNVIVLWVWSAERVYVSSTYLFKALAVSDILFLLFNFCFSVFWYPGYTHDKVLFGAVFFSIMAFGNNKNSLLIILVLATSRVIKAFFPLHARRLLVKSRMRIVLICCLIYSIGLQTIIDTLLVYFPRNSPTAIKLKPFMWSVMGHALPASLQIVLMLAVACKVLRQRAILAPLVVDLLSRQRSEENSKTKVGKDPYFPILTDSRQFVHVVFAICFTSFLTYVLPASTIFLIKKNDQAKRKAIVIAVVLSSINSSVNIIFYMLIHRFRYLFADNTVRLLQKVGVSTTFTTSPELVEAAGTRNTGGEDGEGDGERTETDQEEGIAETDNNLPDPPSLKSLDKKGDSTCTP</sequence>
<evidence type="ECO:0000256" key="3">
    <source>
        <dbReference type="ARBA" id="ARBA00022989"/>
    </source>
</evidence>
<feature type="transmembrane region" description="Helical" evidence="9">
    <location>
        <begin position="143"/>
        <end position="161"/>
    </location>
</feature>
<feature type="compositionally biased region" description="Basic and acidic residues" evidence="8">
    <location>
        <begin position="380"/>
        <end position="391"/>
    </location>
</feature>
<dbReference type="Proteomes" id="UP001374579">
    <property type="component" value="Unassembled WGS sequence"/>
</dbReference>